<dbReference type="AlphaFoldDB" id="A0A2S4VW54"/>
<sequence>MALTRKLFRLRNPSKDSGLSFHCCGKPDDLLDEPLDLVNEKCQQRGYVGFTNAELKISERHVDSMLVATLCNEHRLMKERTCSEALPPVCGPSPSWPLQSLLTRSTASSPNLKRKSRVQRTKLWAKKYIEPHINEKAFAYEELKCPIQEDTAMTLSDELPKLRPARSMPLLNDPGFSITPPIHRRRSKCLSSFSFSGLDALVGINYDQIKNTQKKNVQHCPTLDSYPLDNATTGTGSAQSTSSKMHTSIFSKSSKFSSIFSGPRLNLPNDTPDSNNTLDPNVARYTISQSPTASL</sequence>
<dbReference type="Proteomes" id="UP000238274">
    <property type="component" value="Unassembled WGS sequence"/>
</dbReference>
<comment type="caution">
    <text evidence="1">The sequence shown here is derived from an EMBL/GenBank/DDBJ whole genome shotgun (WGS) entry which is preliminary data.</text>
</comment>
<gene>
    <name evidence="1" type="ORF">PSHT_07607</name>
</gene>
<dbReference type="VEuPathDB" id="FungiDB:PSHT_07607"/>
<reference evidence="2" key="3">
    <citation type="journal article" date="2018" name="Mol. Plant Microbe Interact.">
        <title>Genome sequence resources for the wheat stripe rust pathogen (Puccinia striiformis f. sp. tritici) and the barley stripe rust pathogen (Puccinia striiformis f. sp. hordei).</title>
        <authorList>
            <person name="Xia C."/>
            <person name="Wang M."/>
            <person name="Yin C."/>
            <person name="Cornejo O.E."/>
            <person name="Hulbert S.H."/>
            <person name="Chen X."/>
        </authorList>
    </citation>
    <scope>NUCLEOTIDE SEQUENCE [LARGE SCALE GENOMIC DNA]</scope>
    <source>
        <strain evidence="2">93TX-2</strain>
    </source>
</reference>
<name>A0A2S4VW54_9BASI</name>
<proteinExistence type="predicted"/>
<dbReference type="OrthoDB" id="2498073at2759"/>
<dbReference type="VEuPathDB" id="FungiDB:PSTT_14161"/>
<evidence type="ECO:0000313" key="1">
    <source>
        <dbReference type="EMBL" id="POW13741.1"/>
    </source>
</evidence>
<reference evidence="2" key="2">
    <citation type="journal article" date="2018" name="BMC Genomics">
        <title>Genomic insights into host adaptation between the wheat stripe rust pathogen (Puccinia striiformis f. sp. tritici) and the barley stripe rust pathogen (Puccinia striiformis f. sp. hordei).</title>
        <authorList>
            <person name="Xia C."/>
            <person name="Wang M."/>
            <person name="Yin C."/>
            <person name="Cornejo O.E."/>
            <person name="Hulbert S.H."/>
            <person name="Chen X."/>
        </authorList>
    </citation>
    <scope>NUCLEOTIDE SEQUENCE [LARGE SCALE GENOMIC DNA]</scope>
    <source>
        <strain evidence="2">93TX-2</strain>
    </source>
</reference>
<accession>A0A2S4VW54</accession>
<organism evidence="1 2">
    <name type="scientific">Puccinia striiformis</name>
    <dbReference type="NCBI Taxonomy" id="27350"/>
    <lineage>
        <taxon>Eukaryota</taxon>
        <taxon>Fungi</taxon>
        <taxon>Dikarya</taxon>
        <taxon>Basidiomycota</taxon>
        <taxon>Pucciniomycotina</taxon>
        <taxon>Pucciniomycetes</taxon>
        <taxon>Pucciniales</taxon>
        <taxon>Pucciniaceae</taxon>
        <taxon>Puccinia</taxon>
    </lineage>
</organism>
<dbReference type="EMBL" id="PKSM01000095">
    <property type="protein sequence ID" value="POW13741.1"/>
    <property type="molecule type" value="Genomic_DNA"/>
</dbReference>
<evidence type="ECO:0000313" key="2">
    <source>
        <dbReference type="Proteomes" id="UP000238274"/>
    </source>
</evidence>
<protein>
    <submittedName>
        <fullName evidence="1">Uncharacterized protein</fullName>
    </submittedName>
</protein>
<reference evidence="1 2" key="1">
    <citation type="submission" date="2017-12" db="EMBL/GenBank/DDBJ databases">
        <title>Gene loss provides genomic basis for host adaptation in cereal stripe rust fungi.</title>
        <authorList>
            <person name="Xia C."/>
        </authorList>
    </citation>
    <scope>NUCLEOTIDE SEQUENCE [LARGE SCALE GENOMIC DNA]</scope>
    <source>
        <strain evidence="1 2">93TX-2</strain>
    </source>
</reference>
<keyword evidence="2" id="KW-1185">Reference proteome</keyword>